<dbReference type="AlphaFoldDB" id="A0A183U5I3"/>
<dbReference type="SUPFAM" id="SSF143447">
    <property type="entry name" value="AMMECR1-like"/>
    <property type="match status" value="1"/>
</dbReference>
<keyword evidence="1" id="KW-0812">Transmembrane</keyword>
<dbReference type="InterPro" id="IPR002733">
    <property type="entry name" value="AMMECR1_domain"/>
</dbReference>
<feature type="transmembrane region" description="Helical" evidence="1">
    <location>
        <begin position="112"/>
        <end position="138"/>
    </location>
</feature>
<dbReference type="Pfam" id="PF01871">
    <property type="entry name" value="AMMECR1"/>
    <property type="match status" value="1"/>
</dbReference>
<evidence type="ECO:0000313" key="4">
    <source>
        <dbReference type="WBParaSite" id="TCNE_0000375301-mRNA-1"/>
    </source>
</evidence>
<dbReference type="InterPro" id="IPR027485">
    <property type="entry name" value="AMMECR1_N"/>
</dbReference>
<evidence type="ECO:0000313" key="3">
    <source>
        <dbReference type="Proteomes" id="UP000050794"/>
    </source>
</evidence>
<keyword evidence="3" id="KW-1185">Reference proteome</keyword>
<dbReference type="WBParaSite" id="TCNE_0000375301-mRNA-1">
    <property type="protein sequence ID" value="TCNE_0000375301-mRNA-1"/>
    <property type="gene ID" value="TCNE_0000375301"/>
</dbReference>
<keyword evidence="1" id="KW-0472">Membrane</keyword>
<dbReference type="PANTHER" id="PTHR13016:SF0">
    <property type="entry name" value="AMME SYNDROME CANDIDATE GENE 1 PROTEIN"/>
    <property type="match status" value="1"/>
</dbReference>
<evidence type="ECO:0000259" key="2">
    <source>
        <dbReference type="PROSITE" id="PS51112"/>
    </source>
</evidence>
<keyword evidence="1" id="KW-1133">Transmembrane helix</keyword>
<accession>A0A183U5I3</accession>
<dbReference type="PANTHER" id="PTHR13016">
    <property type="entry name" value="AMMECR1 HOMOLOG"/>
    <property type="match status" value="1"/>
</dbReference>
<evidence type="ECO:0000256" key="1">
    <source>
        <dbReference type="SAM" id="Phobius"/>
    </source>
</evidence>
<dbReference type="InterPro" id="IPR036071">
    <property type="entry name" value="AMMECR1_dom_sf"/>
</dbReference>
<dbReference type="InterPro" id="IPR023473">
    <property type="entry name" value="AMMECR1"/>
</dbReference>
<protein>
    <submittedName>
        <fullName evidence="4">AMMECR1 domain-containing protein</fullName>
    </submittedName>
</protein>
<reference evidence="4" key="1">
    <citation type="submission" date="2016-06" db="UniProtKB">
        <authorList>
            <consortium name="WormBaseParasite"/>
        </authorList>
    </citation>
    <scope>IDENTIFICATION</scope>
</reference>
<name>A0A183U5I3_TOXCA</name>
<proteinExistence type="predicted"/>
<organism evidence="3 4">
    <name type="scientific">Toxocara canis</name>
    <name type="common">Canine roundworm</name>
    <dbReference type="NCBI Taxonomy" id="6265"/>
    <lineage>
        <taxon>Eukaryota</taxon>
        <taxon>Metazoa</taxon>
        <taxon>Ecdysozoa</taxon>
        <taxon>Nematoda</taxon>
        <taxon>Chromadorea</taxon>
        <taxon>Rhabditida</taxon>
        <taxon>Spirurina</taxon>
        <taxon>Ascaridomorpha</taxon>
        <taxon>Ascaridoidea</taxon>
        <taxon>Toxocaridae</taxon>
        <taxon>Toxocara</taxon>
    </lineage>
</organism>
<dbReference type="Proteomes" id="UP000050794">
    <property type="component" value="Unassembled WGS sequence"/>
</dbReference>
<dbReference type="Gene3D" id="3.30.700.20">
    <property type="entry name" value="Hypothetical protein ph0010, domain 1"/>
    <property type="match status" value="1"/>
</dbReference>
<feature type="domain" description="AMMECR1" evidence="2">
    <location>
        <begin position="1"/>
        <end position="146"/>
    </location>
</feature>
<dbReference type="PROSITE" id="PS51112">
    <property type="entry name" value="AMMECR1"/>
    <property type="match status" value="1"/>
</dbReference>
<sequence length="146" mass="17016">LCDCSPLFVTWKKGYERRLRGCIGTFSNLVLHKGLHEYAIISAFKDSRFDPITLHEVEHLHCAVSILINFEKARDYRDWVVGIHGIRIEFQDNHHYRDAVYLPEVASEQGSLFFFSLSYMCLFTLYTVLVGSIFQTFLAEDLKLDF</sequence>